<protein>
    <recommendedName>
        <fullName evidence="7">Large ribosomal subunit protein bL9m</fullName>
    </recommendedName>
    <alternativeName>
        <fullName evidence="8">39S ribosomal protein L9, mitochondrial</fullName>
    </alternativeName>
</protein>
<feature type="region of interest" description="Disordered" evidence="9">
    <location>
        <begin position="1"/>
        <end position="41"/>
    </location>
</feature>
<proteinExistence type="inferred from homology"/>
<feature type="domain" description="Ribosomal protein L9" evidence="10">
    <location>
        <begin position="229"/>
        <end position="264"/>
    </location>
</feature>
<evidence type="ECO:0000256" key="5">
    <source>
        <dbReference type="ARBA" id="ARBA00023128"/>
    </source>
</evidence>
<evidence type="ECO:0000256" key="7">
    <source>
        <dbReference type="ARBA" id="ARBA00035194"/>
    </source>
</evidence>
<sequence>MAAQSVPGFPGSSARTEPRRLRPAAGSPRGPFLPPAPCGRSSAPENMAAAAFAVPRGVQLRVFTERLLRGGVRELLRPRLSGSTPGSERDFSLSHSRVRAGSESWGSLPLVELVMAEACFKKRAETGWAPNQGWWALLEVPAASGGGSPSIPRPPGHGHCRALVEGAASGRRPETAPAPATPRLQARGRYETQAQRKPGAHPHPVGGRVLEGLILTVSLCMGFPGGASELGVRGDLVSVKKSVGRNRLLPEGLAVYASPENKKLFEEEKLLRQEGKLDKIQTKAGEATVKFLRSCHLEVGMKNNVKWELNPEIVARHFLRNLGVVVAPHALKLPEEPITQRGEYWCEVTVNGLDTVRVPMSVVNFERPKTKRYKYWLAQQAAKGMASTSFQKI</sequence>
<dbReference type="Pfam" id="PF22078">
    <property type="entry name" value="Ribosomal_bL9m_C"/>
    <property type="match status" value="1"/>
</dbReference>
<dbReference type="GO" id="GO:0003735">
    <property type="term" value="F:structural constituent of ribosome"/>
    <property type="evidence" value="ECO:0007669"/>
    <property type="project" value="InterPro"/>
</dbReference>
<dbReference type="GeneTree" id="ENSGT00940000162157"/>
<reference evidence="12" key="1">
    <citation type="submission" date="2019-05" db="EMBL/GenBank/DDBJ databases">
        <authorList>
            <person name="Zhang S."/>
            <person name="Liu J."/>
        </authorList>
    </citation>
    <scope>NUCLEOTIDE SEQUENCE [LARGE SCALE GENOMIC DNA]</scope>
</reference>
<evidence type="ECO:0000313" key="13">
    <source>
        <dbReference type="Proteomes" id="UP000694520"/>
    </source>
</evidence>
<dbReference type="FunFam" id="3.40.5.10:FF:000005">
    <property type="entry name" value="39S ribosomal protein L9, mitochondrial"/>
    <property type="match status" value="1"/>
</dbReference>
<dbReference type="Pfam" id="PF01281">
    <property type="entry name" value="Ribosomal_L9_N"/>
    <property type="match status" value="1"/>
</dbReference>
<keyword evidence="13" id="KW-1185">Reference proteome</keyword>
<evidence type="ECO:0000256" key="4">
    <source>
        <dbReference type="ARBA" id="ARBA00022980"/>
    </source>
</evidence>
<evidence type="ECO:0000256" key="1">
    <source>
        <dbReference type="ARBA" id="ARBA00004173"/>
    </source>
</evidence>
<evidence type="ECO:0000256" key="9">
    <source>
        <dbReference type="SAM" id="MobiDB-lite"/>
    </source>
</evidence>
<dbReference type="Ensembl" id="ENSBGRT00000004936.1">
    <property type="protein sequence ID" value="ENSBGRP00000004304.1"/>
    <property type="gene ID" value="ENSBGRG00000002612.1"/>
</dbReference>
<comment type="subcellular location">
    <subcellularLocation>
        <location evidence="1">Mitochondrion</location>
    </subcellularLocation>
</comment>
<dbReference type="Gene3D" id="3.40.5.10">
    <property type="entry name" value="Ribosomal protein L9, N-terminal domain"/>
    <property type="match status" value="1"/>
</dbReference>
<keyword evidence="4" id="KW-0689">Ribosomal protein</keyword>
<dbReference type="PANTHER" id="PTHR21368">
    <property type="entry name" value="50S RIBOSOMAL PROTEIN L9"/>
    <property type="match status" value="1"/>
</dbReference>
<dbReference type="Proteomes" id="UP000694520">
    <property type="component" value="Chromosome 3"/>
</dbReference>
<evidence type="ECO:0000259" key="11">
    <source>
        <dbReference type="Pfam" id="PF22078"/>
    </source>
</evidence>
<dbReference type="InterPro" id="IPR054302">
    <property type="entry name" value="Ribosomal_bL9m_C"/>
</dbReference>
<reference evidence="12" key="2">
    <citation type="submission" date="2025-08" db="UniProtKB">
        <authorList>
            <consortium name="Ensembl"/>
        </authorList>
    </citation>
    <scope>IDENTIFICATION</scope>
</reference>
<name>A0A8B9WFM4_BOSMU</name>
<evidence type="ECO:0000313" key="12">
    <source>
        <dbReference type="Ensembl" id="ENSBGRP00000004304.1"/>
    </source>
</evidence>
<dbReference type="AlphaFoldDB" id="A0A8B9WFM4"/>
<dbReference type="InterPro" id="IPR009027">
    <property type="entry name" value="Ribosomal_bL9/RNase_H1_N"/>
</dbReference>
<evidence type="ECO:0000256" key="3">
    <source>
        <dbReference type="ARBA" id="ARBA00022946"/>
    </source>
</evidence>
<dbReference type="GO" id="GO:0006412">
    <property type="term" value="P:translation"/>
    <property type="evidence" value="ECO:0007669"/>
    <property type="project" value="InterPro"/>
</dbReference>
<keyword evidence="3" id="KW-0809">Transit peptide</keyword>
<dbReference type="GO" id="GO:1990904">
    <property type="term" value="C:ribonucleoprotein complex"/>
    <property type="evidence" value="ECO:0007669"/>
    <property type="project" value="UniProtKB-KW"/>
</dbReference>
<dbReference type="GO" id="GO:0005739">
    <property type="term" value="C:mitochondrion"/>
    <property type="evidence" value="ECO:0007669"/>
    <property type="project" value="UniProtKB-SubCell"/>
</dbReference>
<organism evidence="12 13">
    <name type="scientific">Bos mutus grunniens</name>
    <name type="common">Wild yak</name>
    <name type="synonym">Bos grunniens</name>
    <dbReference type="NCBI Taxonomy" id="30521"/>
    <lineage>
        <taxon>Eukaryota</taxon>
        <taxon>Metazoa</taxon>
        <taxon>Chordata</taxon>
        <taxon>Craniata</taxon>
        <taxon>Vertebrata</taxon>
        <taxon>Euteleostomi</taxon>
        <taxon>Mammalia</taxon>
        <taxon>Eutheria</taxon>
        <taxon>Laurasiatheria</taxon>
        <taxon>Artiodactyla</taxon>
        <taxon>Ruminantia</taxon>
        <taxon>Pecora</taxon>
        <taxon>Bovidae</taxon>
        <taxon>Bovinae</taxon>
        <taxon>Bos</taxon>
    </lineage>
</organism>
<evidence type="ECO:0000256" key="6">
    <source>
        <dbReference type="ARBA" id="ARBA00023274"/>
    </source>
</evidence>
<dbReference type="InterPro" id="IPR000244">
    <property type="entry name" value="Ribosomal_bL9"/>
</dbReference>
<keyword evidence="6" id="KW-0687">Ribonucleoprotein</keyword>
<evidence type="ECO:0000256" key="2">
    <source>
        <dbReference type="ARBA" id="ARBA00010605"/>
    </source>
</evidence>
<keyword evidence="5" id="KW-0496">Mitochondrion</keyword>
<evidence type="ECO:0000259" key="10">
    <source>
        <dbReference type="Pfam" id="PF01281"/>
    </source>
</evidence>
<comment type="similarity">
    <text evidence="2">Belongs to the bacterial ribosomal protein bL9 family.</text>
</comment>
<accession>A0A8B9WFM4</accession>
<reference evidence="12" key="3">
    <citation type="submission" date="2025-09" db="UniProtKB">
        <authorList>
            <consortium name="Ensembl"/>
        </authorList>
    </citation>
    <scope>IDENTIFICATION</scope>
</reference>
<dbReference type="InterPro" id="IPR036935">
    <property type="entry name" value="Ribosomal_bL9_N_sf"/>
</dbReference>
<feature type="domain" description="Large ribosomal subunit protein bL9m C-terminal" evidence="11">
    <location>
        <begin position="278"/>
        <end position="363"/>
    </location>
</feature>
<evidence type="ECO:0000256" key="8">
    <source>
        <dbReference type="ARBA" id="ARBA00035381"/>
    </source>
</evidence>
<dbReference type="GO" id="GO:0005840">
    <property type="term" value="C:ribosome"/>
    <property type="evidence" value="ECO:0007669"/>
    <property type="project" value="UniProtKB-KW"/>
</dbReference>
<dbReference type="SUPFAM" id="SSF55658">
    <property type="entry name" value="L9 N-domain-like"/>
    <property type="match status" value="1"/>
</dbReference>
<dbReference type="InterPro" id="IPR020070">
    <property type="entry name" value="Ribosomal_bL9_N"/>
</dbReference>